<dbReference type="InterPro" id="IPR000504">
    <property type="entry name" value="RRM_dom"/>
</dbReference>
<dbReference type="InterPro" id="IPR035979">
    <property type="entry name" value="RBD_domain_sf"/>
</dbReference>
<dbReference type="PROSITE" id="PS50102">
    <property type="entry name" value="RRM"/>
    <property type="match status" value="1"/>
</dbReference>
<dbReference type="SUPFAM" id="SSF54928">
    <property type="entry name" value="RNA-binding domain, RBD"/>
    <property type="match status" value="1"/>
</dbReference>
<evidence type="ECO:0000256" key="2">
    <source>
        <dbReference type="SAM" id="MobiDB-lite"/>
    </source>
</evidence>
<accession>A0A836KXQ8</accession>
<keyword evidence="5" id="KW-1185">Reference proteome</keyword>
<dbReference type="SMR" id="A0A836KXQ8"/>
<evidence type="ECO:0000256" key="1">
    <source>
        <dbReference type="PROSITE-ProRule" id="PRU00176"/>
    </source>
</evidence>
<evidence type="ECO:0000259" key="3">
    <source>
        <dbReference type="PROSITE" id="PS50102"/>
    </source>
</evidence>
<dbReference type="Gene3D" id="3.30.70.330">
    <property type="match status" value="1"/>
</dbReference>
<dbReference type="Pfam" id="PF00076">
    <property type="entry name" value="RRM_1"/>
    <property type="match status" value="1"/>
</dbReference>
<dbReference type="InterPro" id="IPR012677">
    <property type="entry name" value="Nucleotide-bd_a/b_plait_sf"/>
</dbReference>
<feature type="compositionally biased region" description="Gly residues" evidence="2">
    <location>
        <begin position="152"/>
        <end position="168"/>
    </location>
</feature>
<dbReference type="EMBL" id="JAFHLR010000017">
    <property type="protein sequence ID" value="KAG5481823.1"/>
    <property type="molecule type" value="Genomic_DNA"/>
</dbReference>
<feature type="domain" description="RRM" evidence="3">
    <location>
        <begin position="237"/>
        <end position="307"/>
    </location>
</feature>
<feature type="compositionally biased region" description="Basic and acidic residues" evidence="2">
    <location>
        <begin position="113"/>
        <end position="134"/>
    </location>
</feature>
<dbReference type="KEGG" id="loi:92362743"/>
<proteinExistence type="predicted"/>
<gene>
    <name evidence="4" type="ORF">LSCM4_06899</name>
</gene>
<protein>
    <recommendedName>
        <fullName evidence="3">RRM domain-containing protein</fullName>
    </recommendedName>
</protein>
<name>A0A836KXQ8_9TRYP</name>
<feature type="compositionally biased region" description="Basic residues" evidence="2">
    <location>
        <begin position="92"/>
        <end position="101"/>
    </location>
</feature>
<dbReference type="Proteomes" id="UP000674143">
    <property type="component" value="Unassembled WGS sequence"/>
</dbReference>
<comment type="caution">
    <text evidence="4">The sequence shown here is derived from an EMBL/GenBank/DDBJ whole genome shotgun (WGS) entry which is preliminary data.</text>
</comment>
<dbReference type="AlphaFoldDB" id="A0A836KXQ8"/>
<evidence type="ECO:0000313" key="5">
    <source>
        <dbReference type="Proteomes" id="UP000674143"/>
    </source>
</evidence>
<dbReference type="GeneID" id="92362743"/>
<organism evidence="4 5">
    <name type="scientific">Leishmania orientalis</name>
    <dbReference type="NCBI Taxonomy" id="2249476"/>
    <lineage>
        <taxon>Eukaryota</taxon>
        <taxon>Discoba</taxon>
        <taxon>Euglenozoa</taxon>
        <taxon>Kinetoplastea</taxon>
        <taxon>Metakinetoplastina</taxon>
        <taxon>Trypanosomatida</taxon>
        <taxon>Trypanosomatidae</taxon>
        <taxon>Leishmaniinae</taxon>
        <taxon>Leishmania</taxon>
    </lineage>
</organism>
<keyword evidence="1" id="KW-0694">RNA-binding</keyword>
<dbReference type="SMART" id="SM00360">
    <property type="entry name" value="RRM"/>
    <property type="match status" value="1"/>
</dbReference>
<sequence>MDGRLVQTSCRTTEFSAVEATLREWPEVEAVGSFREKRNNMKDITTVFVTFRDEAAAKAAKAKLDAIPGIAGAATTLSASPKQDKAEPSSRQGKRAQKKGKAGGYKNLAAEFLRFESHRDQKQREVNSKKKNDVAPEEAGAQAARRGRGRHGAGCGTGGRGGRGGGLGERGENRGINNDYGRGAGVNRPAMRGRSGAHLQPPEAHLLPPETHLQPPEMYLQPQPYQPPPRLPPFEANVAFVDNVPFGTTNRYLMERFSAFGRILDVNRLELMVMICFDNPESVQQCIQHMNGTKIHDNVITVSSGTIRIPGSVAIQMGV</sequence>
<dbReference type="RefSeq" id="XP_067064183.1">
    <property type="nucleotide sequence ID" value="XM_067208809.1"/>
</dbReference>
<dbReference type="CDD" id="cd00590">
    <property type="entry name" value="RRM_SF"/>
    <property type="match status" value="1"/>
</dbReference>
<reference evidence="5" key="2">
    <citation type="journal article" date="2021" name="Sci. Data">
        <title>Chromosome-scale genome sequencing, assembly and annotation of six genomes from subfamily Leishmaniinae.</title>
        <authorList>
            <person name="Almutairi H."/>
            <person name="Urbaniak M.D."/>
            <person name="Bates M.D."/>
            <person name="Jariyapan N."/>
            <person name="Kwakye-Nuako G."/>
            <person name="Thomaz Soccol V."/>
            <person name="Al-Salem W.S."/>
            <person name="Dillon R.J."/>
            <person name="Bates P.A."/>
            <person name="Gatherer D."/>
        </authorList>
    </citation>
    <scope>NUCLEOTIDE SEQUENCE [LARGE SCALE GENOMIC DNA]</scope>
</reference>
<feature type="region of interest" description="Disordered" evidence="2">
    <location>
        <begin position="75"/>
        <end position="218"/>
    </location>
</feature>
<dbReference type="GO" id="GO:0003723">
    <property type="term" value="F:RNA binding"/>
    <property type="evidence" value="ECO:0007669"/>
    <property type="project" value="UniProtKB-UniRule"/>
</dbReference>
<reference evidence="5" key="1">
    <citation type="journal article" date="2021" name="Microbiol. Resour. Announc.">
        <title>LGAAP: Leishmaniinae Genome Assembly and Annotation Pipeline.</title>
        <authorList>
            <person name="Almutairi H."/>
            <person name="Urbaniak M.D."/>
            <person name="Bates M.D."/>
            <person name="Jariyapan N."/>
            <person name="Kwakye-Nuako G."/>
            <person name="Thomaz-Soccol V."/>
            <person name="Al-Salem W.S."/>
            <person name="Dillon R.J."/>
            <person name="Bates P.A."/>
            <person name="Gatherer D."/>
        </authorList>
    </citation>
    <scope>NUCLEOTIDE SEQUENCE [LARGE SCALE GENOMIC DNA]</scope>
</reference>
<evidence type="ECO:0000313" key="4">
    <source>
        <dbReference type="EMBL" id="KAG5481823.1"/>
    </source>
</evidence>